<dbReference type="EMBL" id="JABFAC010000008">
    <property type="protein sequence ID" value="MBA0620006.1"/>
    <property type="molecule type" value="Genomic_DNA"/>
</dbReference>
<sequence>MLKAGRRIDTREVQYRNIKNKIQEFQNCFWCRDTPLKQNCVIIGVRYSFPTFASALANLIPAFTFVLVVIFKFVSAVMPFVFIV</sequence>
<keyword evidence="3" id="KW-1185">Reference proteome</keyword>
<keyword evidence="1" id="KW-1133">Transmembrane helix</keyword>
<evidence type="ECO:0000256" key="1">
    <source>
        <dbReference type="SAM" id="Phobius"/>
    </source>
</evidence>
<dbReference type="AlphaFoldDB" id="A0A7J8S340"/>
<gene>
    <name evidence="2" type="ORF">Godav_005783</name>
</gene>
<accession>A0A7J8S340</accession>
<dbReference type="Proteomes" id="UP000593561">
    <property type="component" value="Unassembled WGS sequence"/>
</dbReference>
<keyword evidence="1" id="KW-0812">Transmembrane</keyword>
<evidence type="ECO:0000313" key="2">
    <source>
        <dbReference type="EMBL" id="MBA0620006.1"/>
    </source>
</evidence>
<name>A0A7J8S340_GOSDV</name>
<comment type="caution">
    <text evidence="2">The sequence shown here is derived from an EMBL/GenBank/DDBJ whole genome shotgun (WGS) entry which is preliminary data.</text>
</comment>
<feature type="transmembrane region" description="Helical" evidence="1">
    <location>
        <begin position="59"/>
        <end position="83"/>
    </location>
</feature>
<proteinExistence type="predicted"/>
<reference evidence="2 3" key="1">
    <citation type="journal article" date="2019" name="Genome Biol. Evol.">
        <title>Insights into the evolution of the New World diploid cottons (Gossypium, subgenus Houzingenia) based on genome sequencing.</title>
        <authorList>
            <person name="Grover C.E."/>
            <person name="Arick M.A. 2nd"/>
            <person name="Thrash A."/>
            <person name="Conover J.L."/>
            <person name="Sanders W.S."/>
            <person name="Peterson D.G."/>
            <person name="Frelichowski J.E."/>
            <person name="Scheffler J.A."/>
            <person name="Scheffler B.E."/>
            <person name="Wendel J.F."/>
        </authorList>
    </citation>
    <scope>NUCLEOTIDE SEQUENCE [LARGE SCALE GENOMIC DNA]</scope>
    <source>
        <strain evidence="2">27</strain>
        <tissue evidence="2">Leaf</tissue>
    </source>
</reference>
<organism evidence="2 3">
    <name type="scientific">Gossypium davidsonii</name>
    <name type="common">Davidson's cotton</name>
    <name type="synonym">Gossypium klotzschianum subsp. davidsonii</name>
    <dbReference type="NCBI Taxonomy" id="34287"/>
    <lineage>
        <taxon>Eukaryota</taxon>
        <taxon>Viridiplantae</taxon>
        <taxon>Streptophyta</taxon>
        <taxon>Embryophyta</taxon>
        <taxon>Tracheophyta</taxon>
        <taxon>Spermatophyta</taxon>
        <taxon>Magnoliopsida</taxon>
        <taxon>eudicotyledons</taxon>
        <taxon>Gunneridae</taxon>
        <taxon>Pentapetalae</taxon>
        <taxon>rosids</taxon>
        <taxon>malvids</taxon>
        <taxon>Malvales</taxon>
        <taxon>Malvaceae</taxon>
        <taxon>Malvoideae</taxon>
        <taxon>Gossypium</taxon>
    </lineage>
</organism>
<evidence type="ECO:0000313" key="3">
    <source>
        <dbReference type="Proteomes" id="UP000593561"/>
    </source>
</evidence>
<protein>
    <submittedName>
        <fullName evidence="2">Uncharacterized protein</fullName>
    </submittedName>
</protein>
<keyword evidence="1" id="KW-0472">Membrane</keyword>